<dbReference type="SMART" id="SM00177">
    <property type="entry name" value="ARF"/>
    <property type="match status" value="1"/>
</dbReference>
<dbReference type="InterPro" id="IPR027417">
    <property type="entry name" value="P-loop_NTPase"/>
</dbReference>
<reference evidence="5" key="1">
    <citation type="journal article" date="2020" name="Nature">
        <title>Giant virus diversity and host interactions through global metagenomics.</title>
        <authorList>
            <person name="Schulz F."/>
            <person name="Roux S."/>
            <person name="Paez-Espino D."/>
            <person name="Jungbluth S."/>
            <person name="Walsh D.A."/>
            <person name="Denef V.J."/>
            <person name="McMahon K.D."/>
            <person name="Konstantinidis K.T."/>
            <person name="Eloe-Fadrosh E.A."/>
            <person name="Kyrpides N.C."/>
            <person name="Woyke T."/>
        </authorList>
    </citation>
    <scope>NUCLEOTIDE SEQUENCE</scope>
    <source>
        <strain evidence="5">GVMAG-S-3300013286-35</strain>
    </source>
</reference>
<dbReference type="PROSITE" id="PS51419">
    <property type="entry name" value="RAB"/>
    <property type="match status" value="1"/>
</dbReference>
<name>A0A6C0KUN4_9ZZZZ</name>
<organism evidence="5">
    <name type="scientific">viral metagenome</name>
    <dbReference type="NCBI Taxonomy" id="1070528"/>
    <lineage>
        <taxon>unclassified sequences</taxon>
        <taxon>metagenomes</taxon>
        <taxon>organismal metagenomes</taxon>
    </lineage>
</organism>
<dbReference type="PANTHER" id="PTHR47977">
    <property type="entry name" value="RAS-RELATED PROTEIN RAB"/>
    <property type="match status" value="1"/>
</dbReference>
<dbReference type="SUPFAM" id="SSF52540">
    <property type="entry name" value="P-loop containing nucleoside triphosphate hydrolases"/>
    <property type="match status" value="1"/>
</dbReference>
<dbReference type="EMBL" id="MN740992">
    <property type="protein sequence ID" value="QHU21692.1"/>
    <property type="molecule type" value="Genomic_DNA"/>
</dbReference>
<dbReference type="PRINTS" id="PR00449">
    <property type="entry name" value="RASTRNSFRMNG"/>
</dbReference>
<dbReference type="FunFam" id="3.40.50.300:FF:000586">
    <property type="entry name" value="Rab family GTPase"/>
    <property type="match status" value="1"/>
</dbReference>
<keyword evidence="4" id="KW-0472">Membrane</keyword>
<dbReference type="GO" id="GO:0005525">
    <property type="term" value="F:GTP binding"/>
    <property type="evidence" value="ECO:0007669"/>
    <property type="project" value="UniProtKB-KW"/>
</dbReference>
<dbReference type="InterPro" id="IPR005225">
    <property type="entry name" value="Small_GTP-bd"/>
</dbReference>
<evidence type="ECO:0000256" key="3">
    <source>
        <dbReference type="ARBA" id="ARBA00023134"/>
    </source>
</evidence>
<accession>A0A6C0KUN4</accession>
<comment type="subcellular location">
    <subcellularLocation>
        <location evidence="1">Endomembrane system</location>
    </subcellularLocation>
</comment>
<dbReference type="InterPro" id="IPR050227">
    <property type="entry name" value="Rab"/>
</dbReference>
<evidence type="ECO:0000313" key="5">
    <source>
        <dbReference type="EMBL" id="QHU21692.1"/>
    </source>
</evidence>
<dbReference type="Gene3D" id="3.40.50.300">
    <property type="entry name" value="P-loop containing nucleotide triphosphate hydrolases"/>
    <property type="match status" value="1"/>
</dbReference>
<dbReference type="PROSITE" id="PS51420">
    <property type="entry name" value="RHO"/>
    <property type="match status" value="1"/>
</dbReference>
<dbReference type="SMART" id="SM00175">
    <property type="entry name" value="RAB"/>
    <property type="match status" value="1"/>
</dbReference>
<dbReference type="SMART" id="SM00174">
    <property type="entry name" value="RHO"/>
    <property type="match status" value="1"/>
</dbReference>
<proteinExistence type="predicted"/>
<dbReference type="GO" id="GO:0012505">
    <property type="term" value="C:endomembrane system"/>
    <property type="evidence" value="ECO:0007669"/>
    <property type="project" value="UniProtKB-SubCell"/>
</dbReference>
<keyword evidence="3" id="KW-0342">GTP-binding</keyword>
<evidence type="ECO:0000256" key="1">
    <source>
        <dbReference type="ARBA" id="ARBA00004308"/>
    </source>
</evidence>
<evidence type="ECO:0000256" key="2">
    <source>
        <dbReference type="ARBA" id="ARBA00022741"/>
    </source>
</evidence>
<dbReference type="NCBIfam" id="TIGR00231">
    <property type="entry name" value="small_GTP"/>
    <property type="match status" value="1"/>
</dbReference>
<dbReference type="Pfam" id="PF00071">
    <property type="entry name" value="Ras"/>
    <property type="match status" value="1"/>
</dbReference>
<protein>
    <submittedName>
        <fullName evidence="5">Uncharacterized protein</fullName>
    </submittedName>
</protein>
<keyword evidence="2" id="KW-0547">Nucleotide-binding</keyword>
<dbReference type="PROSITE" id="PS51421">
    <property type="entry name" value="RAS"/>
    <property type="match status" value="1"/>
</dbReference>
<dbReference type="InterPro" id="IPR001806">
    <property type="entry name" value="Small_GTPase"/>
</dbReference>
<evidence type="ECO:0000256" key="4">
    <source>
        <dbReference type="ARBA" id="ARBA00023136"/>
    </source>
</evidence>
<dbReference type="GO" id="GO:0003924">
    <property type="term" value="F:GTPase activity"/>
    <property type="evidence" value="ECO:0007669"/>
    <property type="project" value="InterPro"/>
</dbReference>
<sequence length="193" mass="21665">MSAFTHLLKLVLIGDTGVGKSCLLMRVADDTFVETFITTIGVDFRFRVLRIGDKRVKLQIWDTAGQERFRTITSAYYRSGDGVIIVYDVGKRETFDHVREWFQEISKYTKPETLVLLIANKADRVDRVVSVEEGRALAKELGISIIETSAKTAENVEAAFIRIAEQLIQKKSFLPVVAPIVLAAPVVEKKICC</sequence>
<dbReference type="SMART" id="SM00173">
    <property type="entry name" value="RAS"/>
    <property type="match status" value="1"/>
</dbReference>
<dbReference type="AlphaFoldDB" id="A0A6C0KUN4"/>
<dbReference type="SMART" id="SM00176">
    <property type="entry name" value="RAN"/>
    <property type="match status" value="1"/>
</dbReference>